<dbReference type="InterPro" id="IPR023796">
    <property type="entry name" value="Serpin_dom"/>
</dbReference>
<dbReference type="Gene3D" id="3.30.497.10">
    <property type="entry name" value="Antithrombin, subunit I, domain 2"/>
    <property type="match status" value="1"/>
</dbReference>
<dbReference type="PANTHER" id="PTHR11461:SF191">
    <property type="entry name" value="PROTEIN Z-DEPENDENT PROTEASE INHIBITOR"/>
    <property type="match status" value="1"/>
</dbReference>
<dbReference type="InterPro" id="IPR042185">
    <property type="entry name" value="Serpin_sf_2"/>
</dbReference>
<evidence type="ECO:0000313" key="5">
    <source>
        <dbReference type="Proteomes" id="UP000694393"/>
    </source>
</evidence>
<dbReference type="InterPro" id="IPR000215">
    <property type="entry name" value="Serpin_fam"/>
</dbReference>
<name>A0A8C8RXR1_9SAUR</name>
<dbReference type="PANTHER" id="PTHR11461">
    <property type="entry name" value="SERINE PROTEASE INHIBITOR, SERPIN"/>
    <property type="match status" value="1"/>
</dbReference>
<feature type="chain" id="PRO_5034665268" evidence="2">
    <location>
        <begin position="21"/>
        <end position="436"/>
    </location>
</feature>
<protein>
    <submittedName>
        <fullName evidence="4">Serpin family A member 10</fullName>
    </submittedName>
</protein>
<dbReference type="SUPFAM" id="SSF56574">
    <property type="entry name" value="Serpins"/>
    <property type="match status" value="1"/>
</dbReference>
<dbReference type="GO" id="GO:0004867">
    <property type="term" value="F:serine-type endopeptidase inhibitor activity"/>
    <property type="evidence" value="ECO:0007669"/>
    <property type="project" value="InterPro"/>
</dbReference>
<dbReference type="InterPro" id="IPR036186">
    <property type="entry name" value="Serpin_sf"/>
</dbReference>
<dbReference type="InterPro" id="IPR023795">
    <property type="entry name" value="Serpin_CS"/>
</dbReference>
<dbReference type="InterPro" id="IPR033835">
    <property type="entry name" value="PZI_serpin_dom"/>
</dbReference>
<organism evidence="4 5">
    <name type="scientific">Pelusios castaneus</name>
    <name type="common">West African mud turtle</name>
    <dbReference type="NCBI Taxonomy" id="367368"/>
    <lineage>
        <taxon>Eukaryota</taxon>
        <taxon>Metazoa</taxon>
        <taxon>Chordata</taxon>
        <taxon>Craniata</taxon>
        <taxon>Vertebrata</taxon>
        <taxon>Euteleostomi</taxon>
        <taxon>Archelosauria</taxon>
        <taxon>Testudinata</taxon>
        <taxon>Testudines</taxon>
        <taxon>Pleurodira</taxon>
        <taxon>Pelomedusidae</taxon>
        <taxon>Pelusios</taxon>
    </lineage>
</organism>
<reference evidence="4" key="2">
    <citation type="submission" date="2025-09" db="UniProtKB">
        <authorList>
            <consortium name="Ensembl"/>
        </authorList>
    </citation>
    <scope>IDENTIFICATION</scope>
</reference>
<dbReference type="PROSITE" id="PS00284">
    <property type="entry name" value="SERPIN"/>
    <property type="match status" value="1"/>
</dbReference>
<dbReference type="AlphaFoldDB" id="A0A8C8RXR1"/>
<dbReference type="Gene3D" id="2.30.39.10">
    <property type="entry name" value="Alpha-1-antitrypsin, domain 1"/>
    <property type="match status" value="1"/>
</dbReference>
<dbReference type="Ensembl" id="ENSPCET00000011489.1">
    <property type="protein sequence ID" value="ENSPCEP00000011123.1"/>
    <property type="gene ID" value="ENSPCEG00000008802.1"/>
</dbReference>
<dbReference type="GO" id="GO:0007596">
    <property type="term" value="P:blood coagulation"/>
    <property type="evidence" value="ECO:0007669"/>
    <property type="project" value="InterPro"/>
</dbReference>
<evidence type="ECO:0000256" key="1">
    <source>
        <dbReference type="RuleBase" id="RU000411"/>
    </source>
</evidence>
<dbReference type="FunFam" id="2.10.310.10:FF:000001">
    <property type="entry name" value="Serpin family A member 1"/>
    <property type="match status" value="1"/>
</dbReference>
<dbReference type="Pfam" id="PF00079">
    <property type="entry name" value="Serpin"/>
    <property type="match status" value="1"/>
</dbReference>
<comment type="similarity">
    <text evidence="1">Belongs to the serpin family.</text>
</comment>
<keyword evidence="5" id="KW-1185">Reference proteome</keyword>
<dbReference type="SMART" id="SM00093">
    <property type="entry name" value="SERPIN"/>
    <property type="match status" value="1"/>
</dbReference>
<feature type="domain" description="Serpin" evidence="3">
    <location>
        <begin position="76"/>
        <end position="433"/>
    </location>
</feature>
<reference evidence="4" key="1">
    <citation type="submission" date="2025-08" db="UniProtKB">
        <authorList>
            <consortium name="Ensembl"/>
        </authorList>
    </citation>
    <scope>IDENTIFICATION</scope>
</reference>
<dbReference type="GO" id="GO:0005615">
    <property type="term" value="C:extracellular space"/>
    <property type="evidence" value="ECO:0007669"/>
    <property type="project" value="InterPro"/>
</dbReference>
<dbReference type="FunFam" id="3.30.497.10:FF:000001">
    <property type="entry name" value="Serine protease inhibitor"/>
    <property type="match status" value="1"/>
</dbReference>
<evidence type="ECO:0000256" key="2">
    <source>
        <dbReference type="SAM" id="SignalP"/>
    </source>
</evidence>
<evidence type="ECO:0000313" key="4">
    <source>
        <dbReference type="Ensembl" id="ENSPCEP00000011123.1"/>
    </source>
</evidence>
<dbReference type="InterPro" id="IPR042178">
    <property type="entry name" value="Serpin_sf_1"/>
</dbReference>
<keyword evidence="2" id="KW-0732">Signal</keyword>
<sequence>MKAGICLLLLCEICTELSLCLDKTREPKKHKEEKKKNLESSVEQLLHRSTVEPFAEEVPLEFTLYDLTEKNMNFGFNLYRKIAMKHDNNVFFSPLSLSSMMAVFMLAAKGETYKQIVQGINLHLLQGKENCFQLPALFKQLKDNITENEELVLQQGSFSFVQKNFRLRESFLNLSKQYFDMEFLSVDFQNTTHAKNVINQNINKKTKGKIPKLFEELDKHAKLVLVDYILFKGKWLHPFNSDFTELDTFRIDKFRSVQVPMMFKSDKVASTVDKILGCIVLKLPYRGSAHMLIAMPEKEGDYASLEDHISAEVVESWLRDMKTRKMDIFFPKFKLDQKYQMNELLRALGIKSLFTAKADLSELTDQRNVKVSKIIQRAVIEVDEKGTEAAAVSGSEITAYSMPPRIKVNRPFLFMIYEEIFKSLLFMGRVVNPTEV</sequence>
<dbReference type="Proteomes" id="UP000694393">
    <property type="component" value="Unplaced"/>
</dbReference>
<accession>A0A8C8RXR1</accession>
<dbReference type="CDD" id="cd02055">
    <property type="entry name" value="serpinA10_PZI"/>
    <property type="match status" value="1"/>
</dbReference>
<feature type="signal peptide" evidence="2">
    <location>
        <begin position="1"/>
        <end position="20"/>
    </location>
</feature>
<evidence type="ECO:0000259" key="3">
    <source>
        <dbReference type="SMART" id="SM00093"/>
    </source>
</evidence>
<proteinExistence type="inferred from homology"/>